<keyword evidence="3" id="KW-0547">Nucleotide-binding</keyword>
<dbReference type="GO" id="GO:0016301">
    <property type="term" value="F:kinase activity"/>
    <property type="evidence" value="ECO:0007669"/>
    <property type="project" value="UniProtKB-KW"/>
</dbReference>
<evidence type="ECO:0000259" key="6">
    <source>
        <dbReference type="Pfam" id="PF00294"/>
    </source>
</evidence>
<dbReference type="AlphaFoldDB" id="A0A1D9MJF6"/>
<keyword evidence="8" id="KW-1185">Reference proteome</keyword>
<dbReference type="InterPro" id="IPR011611">
    <property type="entry name" value="PfkB_dom"/>
</dbReference>
<dbReference type="PROSITE" id="PS00583">
    <property type="entry name" value="PFKB_KINASES_1"/>
    <property type="match status" value="1"/>
</dbReference>
<organism evidence="7 8">
    <name type="scientific">Boudabousia tangfeifanii</name>
    <dbReference type="NCBI Taxonomy" id="1912795"/>
    <lineage>
        <taxon>Bacteria</taxon>
        <taxon>Bacillati</taxon>
        <taxon>Actinomycetota</taxon>
        <taxon>Actinomycetes</taxon>
        <taxon>Actinomycetales</taxon>
        <taxon>Actinomycetaceae</taxon>
        <taxon>Boudabousia</taxon>
    </lineage>
</organism>
<name>A0A1D9MJF6_9ACTO</name>
<evidence type="ECO:0000256" key="5">
    <source>
        <dbReference type="ARBA" id="ARBA00022840"/>
    </source>
</evidence>
<sequence>MNSNPLGTALVLGEALVDIVIDQAQTREIPGGSPANVALGLGRLGRQVRLATWLGQDQRGELIQEHLAKSNVVITPESFGAEHTSTARALLDEQGAATYEFDFTWEASPALLLDTDILVHTGSLGAFIEPGCQGVLDTLVAANDQATLSYDPNARPTLMGDAKTAAAKIMPFVEVADVVKLSDEDAAFFSNKDEMSLAQIDQLAEDWLGRGVELLVVTAGNAGSVAYTASGMRFAQSAPKGEVVDTVGAGDSFMGGLLDALWHMHLLGKTEGNKLAHMSERELQKAMEWAAKVAAVTVSRQGANPPTKAELVFS</sequence>
<evidence type="ECO:0000256" key="1">
    <source>
        <dbReference type="ARBA" id="ARBA00010688"/>
    </source>
</evidence>
<dbReference type="InterPro" id="IPR029056">
    <property type="entry name" value="Ribokinase-like"/>
</dbReference>
<dbReference type="InterPro" id="IPR050306">
    <property type="entry name" value="PfkB_Carbo_kinase"/>
</dbReference>
<evidence type="ECO:0000256" key="4">
    <source>
        <dbReference type="ARBA" id="ARBA00022777"/>
    </source>
</evidence>
<keyword evidence="5" id="KW-0067">ATP-binding</keyword>
<feature type="domain" description="Carbohydrate kinase PfkB" evidence="6">
    <location>
        <begin position="21"/>
        <end position="307"/>
    </location>
</feature>
<proteinExistence type="inferred from homology"/>
<protein>
    <recommendedName>
        <fullName evidence="6">Carbohydrate kinase PfkB domain-containing protein</fullName>
    </recommendedName>
</protein>
<keyword evidence="4" id="KW-0418">Kinase</keyword>
<dbReference type="CDD" id="cd01167">
    <property type="entry name" value="bac_FRK"/>
    <property type="match status" value="1"/>
</dbReference>
<evidence type="ECO:0000313" key="7">
    <source>
        <dbReference type="EMBL" id="AOZ72416.1"/>
    </source>
</evidence>
<dbReference type="PANTHER" id="PTHR43085">
    <property type="entry name" value="HEXOKINASE FAMILY MEMBER"/>
    <property type="match status" value="1"/>
</dbReference>
<dbReference type="RefSeq" id="WP_071163882.1">
    <property type="nucleotide sequence ID" value="NZ_CP017812.1"/>
</dbReference>
<dbReference type="PANTHER" id="PTHR43085:SF1">
    <property type="entry name" value="PSEUDOURIDINE KINASE-RELATED"/>
    <property type="match status" value="1"/>
</dbReference>
<dbReference type="GO" id="GO:0005524">
    <property type="term" value="F:ATP binding"/>
    <property type="evidence" value="ECO:0007669"/>
    <property type="project" value="UniProtKB-KW"/>
</dbReference>
<dbReference type="Pfam" id="PF00294">
    <property type="entry name" value="PfkB"/>
    <property type="match status" value="1"/>
</dbReference>
<dbReference type="SUPFAM" id="SSF53613">
    <property type="entry name" value="Ribokinase-like"/>
    <property type="match status" value="1"/>
</dbReference>
<dbReference type="InterPro" id="IPR002173">
    <property type="entry name" value="Carboh/pur_kinase_PfkB_CS"/>
</dbReference>
<accession>A0A1D9MJF6</accession>
<dbReference type="Gene3D" id="3.40.1190.20">
    <property type="match status" value="1"/>
</dbReference>
<gene>
    <name evidence="7" type="ORF">BK816_03175</name>
</gene>
<dbReference type="KEGG" id="avu:BK816_03175"/>
<dbReference type="PROSITE" id="PS00584">
    <property type="entry name" value="PFKB_KINASES_2"/>
    <property type="match status" value="1"/>
</dbReference>
<dbReference type="EMBL" id="CP017812">
    <property type="protein sequence ID" value="AOZ72416.1"/>
    <property type="molecule type" value="Genomic_DNA"/>
</dbReference>
<evidence type="ECO:0000313" key="8">
    <source>
        <dbReference type="Proteomes" id="UP000176288"/>
    </source>
</evidence>
<evidence type="ECO:0000256" key="3">
    <source>
        <dbReference type="ARBA" id="ARBA00022741"/>
    </source>
</evidence>
<keyword evidence="2" id="KW-0808">Transferase</keyword>
<dbReference type="Proteomes" id="UP000176288">
    <property type="component" value="Chromosome"/>
</dbReference>
<evidence type="ECO:0000256" key="2">
    <source>
        <dbReference type="ARBA" id="ARBA00022679"/>
    </source>
</evidence>
<comment type="similarity">
    <text evidence="1">Belongs to the carbohydrate kinase PfkB family.</text>
</comment>
<reference evidence="7 8" key="1">
    <citation type="submission" date="2016-10" db="EMBL/GenBank/DDBJ databases">
        <title>Actinomyces aegypiusis sp. nov., isolated from the Aegypius monachus in Qinghai Tibet Plateau China.</title>
        <authorList>
            <person name="Wang Y."/>
        </authorList>
    </citation>
    <scope>NUCLEOTIDE SEQUENCE [LARGE SCALE GENOMIC DNA]</scope>
    <source>
        <strain evidence="7 8">VUL4_3</strain>
    </source>
</reference>
<dbReference type="STRING" id="1912795.BK816_03175"/>